<keyword evidence="2" id="KW-0813">Transport</keyword>
<dbReference type="InterPro" id="IPR008969">
    <property type="entry name" value="CarboxyPept-like_regulatory"/>
</dbReference>
<dbReference type="KEGG" id="abac:LuPra_06106"/>
<dbReference type="RefSeq" id="WP_110174243.1">
    <property type="nucleotide sequence ID" value="NZ_CP015136.1"/>
</dbReference>
<keyword evidence="7" id="KW-0732">Signal</keyword>
<keyword evidence="5" id="KW-0472">Membrane</keyword>
<dbReference type="GO" id="GO:0015344">
    <property type="term" value="F:siderophore uptake transmembrane transporter activity"/>
    <property type="evidence" value="ECO:0007669"/>
    <property type="project" value="TreeGrafter"/>
</dbReference>
<evidence type="ECO:0000256" key="1">
    <source>
        <dbReference type="ARBA" id="ARBA00004571"/>
    </source>
</evidence>
<name>A0A143PYB7_LUTPR</name>
<evidence type="ECO:0000256" key="5">
    <source>
        <dbReference type="ARBA" id="ARBA00023136"/>
    </source>
</evidence>
<feature type="signal peptide" evidence="7">
    <location>
        <begin position="1"/>
        <end position="35"/>
    </location>
</feature>
<keyword evidence="10" id="KW-1185">Reference proteome</keyword>
<organism evidence="9 10">
    <name type="scientific">Luteitalea pratensis</name>
    <dbReference type="NCBI Taxonomy" id="1855912"/>
    <lineage>
        <taxon>Bacteria</taxon>
        <taxon>Pseudomonadati</taxon>
        <taxon>Acidobacteriota</taxon>
        <taxon>Vicinamibacteria</taxon>
        <taxon>Vicinamibacterales</taxon>
        <taxon>Vicinamibacteraceae</taxon>
        <taxon>Luteitalea</taxon>
    </lineage>
</organism>
<dbReference type="PATRIC" id="fig|1813736.3.peg.6413"/>
<evidence type="ECO:0000313" key="9">
    <source>
        <dbReference type="EMBL" id="AMY12824.1"/>
    </source>
</evidence>
<evidence type="ECO:0000313" key="10">
    <source>
        <dbReference type="Proteomes" id="UP000076079"/>
    </source>
</evidence>
<reference evidence="10" key="2">
    <citation type="submission" date="2016-04" db="EMBL/GenBank/DDBJ databases">
        <title>First Complete Genome Sequence of a Subdivision 6 Acidobacterium.</title>
        <authorList>
            <person name="Huang S."/>
            <person name="Vieira S."/>
            <person name="Bunk B."/>
            <person name="Riedel T."/>
            <person name="Sproeer C."/>
            <person name="Overmann J."/>
        </authorList>
    </citation>
    <scope>NUCLEOTIDE SEQUENCE [LARGE SCALE GENOMIC DNA]</scope>
    <source>
        <strain evidence="10">DSM 100886 HEG_-6_39</strain>
    </source>
</reference>
<dbReference type="Gene3D" id="2.60.40.1120">
    <property type="entry name" value="Carboxypeptidase-like, regulatory domain"/>
    <property type="match status" value="1"/>
</dbReference>
<evidence type="ECO:0000259" key="8">
    <source>
        <dbReference type="Pfam" id="PF25183"/>
    </source>
</evidence>
<accession>A0A143PYB7</accession>
<dbReference type="PANTHER" id="PTHR30069:SF46">
    <property type="entry name" value="OAR PROTEIN"/>
    <property type="match status" value="1"/>
</dbReference>
<sequence length="977" mass="106115" precursor="true">MLSAQTTSSRRRYRRRLAAVFVAITALLGAASAHAQSTAANGAIEGTVVDNSGAVLPGVTVTVFNTETGTTRSVVTNESGLYRATLLPLGAYRVAAELQGFKKFEQVGVTVGAGQTANVNVRLEVGDLSEVISVTADAPVVDTAKVDAGRNLNENEVKNLPLVSRNPYNFALLQPGVTGFENSEFGVPRFAANGTLLRINYQIDGNTNTQKDRAGLRLLPVSEVMVREVKVVTSGYAPEFGQTTGLVYNAITPSGTNQFRGAGAYRFRRKDFSAFPFFFQGPRTDQTRPDTKVDTLTAELGGPILKDKLHFFTGFESTYRDLSSQSVITVLPENAARIGLAAQPGVVPREQTARFFIGKGDYQLAQNHRLTGRTIIFRNDSPNNIAGGLNTIERTTDFLDAMESTSGQLVSSFGSQMLNEFRVQYARRVQSRGGNDLSGTGPAVNIPGIANFGGPIATTADAGFGFTQGIFQVVNNFSYVRGNHSYKFGGDMQLIDDKRTSTLLQLYTFPSIDAYLAANNGTNPRSYTNYQQLIGNPDFTMKSSGYSFFVQDDWRVSQNLKFIYGLRYDFYDYPDGDPNAPFLYSQDYADDGNNVGPRFGLAYTFGADKRQVIRASSGIMYDQMLLGAYETAIQANGNPERINVTLAGSAANAPAFPASLADLPPGFTLPRQSITTVDPDFQVARTWQNNVQYERAFGQNFYGSVGYTYVQGDLLPVIVNINPINPVSQLADGRPVFSSTINADTRLDPRFNQINVVQSAGDSTYNALMLQFGKRLSGGIQFDVNYTLGKGTDNAPLTSALSVQGDDGVGDPTNLEHDRGPNLLDTRHSFAGSVVLQPTFDVDGIAGAIVNHNQLGLMLQLNSGLPLNLRSATDLNGDGVLADRPLFVGRNSLYLPARYNVDARFSRFIPLGAARRLEVAAEFKNLFNTVQTSAVNRIIPTNALGEPTTTLPTSSDQLQPTAGYEQRQFQLGFKLYF</sequence>
<keyword evidence="3" id="KW-1134">Transmembrane beta strand</keyword>
<evidence type="ECO:0000256" key="6">
    <source>
        <dbReference type="ARBA" id="ARBA00023237"/>
    </source>
</evidence>
<dbReference type="Pfam" id="PF25183">
    <property type="entry name" value="OMP_b-brl_4"/>
    <property type="match status" value="2"/>
</dbReference>
<evidence type="ECO:0000256" key="4">
    <source>
        <dbReference type="ARBA" id="ARBA00022692"/>
    </source>
</evidence>
<keyword evidence="4" id="KW-0812">Transmembrane</keyword>
<protein>
    <submittedName>
        <fullName evidence="9">Outer membrane receptor for ferrienterochelin and colicins</fullName>
    </submittedName>
</protein>
<dbReference type="OrthoDB" id="97893at2"/>
<feature type="chain" id="PRO_5007512169" evidence="7">
    <location>
        <begin position="36"/>
        <end position="977"/>
    </location>
</feature>
<evidence type="ECO:0000256" key="7">
    <source>
        <dbReference type="SAM" id="SignalP"/>
    </source>
</evidence>
<dbReference type="GO" id="GO:0009279">
    <property type="term" value="C:cell outer membrane"/>
    <property type="evidence" value="ECO:0007669"/>
    <property type="project" value="UniProtKB-SubCell"/>
</dbReference>
<dbReference type="InterPro" id="IPR057601">
    <property type="entry name" value="Oar-like_b-barrel"/>
</dbReference>
<dbReference type="PANTHER" id="PTHR30069">
    <property type="entry name" value="TONB-DEPENDENT OUTER MEMBRANE RECEPTOR"/>
    <property type="match status" value="1"/>
</dbReference>
<dbReference type="SUPFAM" id="SSF49464">
    <property type="entry name" value="Carboxypeptidase regulatory domain-like"/>
    <property type="match status" value="1"/>
</dbReference>
<proteinExistence type="predicted"/>
<dbReference type="AlphaFoldDB" id="A0A143PYB7"/>
<gene>
    <name evidence="9" type="ORF">LuPra_06106</name>
</gene>
<dbReference type="InterPro" id="IPR039426">
    <property type="entry name" value="TonB-dep_rcpt-like"/>
</dbReference>
<keyword evidence="6" id="KW-0998">Cell outer membrane</keyword>
<comment type="subcellular location">
    <subcellularLocation>
        <location evidence="1">Cell outer membrane</location>
        <topology evidence="1">Multi-pass membrane protein</topology>
    </subcellularLocation>
</comment>
<dbReference type="SUPFAM" id="SSF56935">
    <property type="entry name" value="Porins"/>
    <property type="match status" value="1"/>
</dbReference>
<dbReference type="GO" id="GO:0044718">
    <property type="term" value="P:siderophore transmembrane transport"/>
    <property type="evidence" value="ECO:0007669"/>
    <property type="project" value="TreeGrafter"/>
</dbReference>
<dbReference type="Proteomes" id="UP000076079">
    <property type="component" value="Chromosome"/>
</dbReference>
<keyword evidence="9" id="KW-0675">Receptor</keyword>
<dbReference type="STRING" id="1855912.LuPra_06106"/>
<evidence type="ECO:0000256" key="3">
    <source>
        <dbReference type="ARBA" id="ARBA00022452"/>
    </source>
</evidence>
<feature type="domain" description="TonB-dependent transporter Oar-like beta-barrel" evidence="8">
    <location>
        <begin position="251"/>
        <end position="340"/>
    </location>
</feature>
<reference evidence="9 10" key="1">
    <citation type="journal article" date="2016" name="Genome Announc.">
        <title>First Complete Genome Sequence of a Subdivision 6 Acidobacterium Strain.</title>
        <authorList>
            <person name="Huang S."/>
            <person name="Vieira S."/>
            <person name="Bunk B."/>
            <person name="Riedel T."/>
            <person name="Sproer C."/>
            <person name="Overmann J."/>
        </authorList>
    </citation>
    <scope>NUCLEOTIDE SEQUENCE [LARGE SCALE GENOMIC DNA]</scope>
    <source>
        <strain evidence="10">DSM 100886 HEG_-6_39</strain>
    </source>
</reference>
<evidence type="ECO:0000256" key="2">
    <source>
        <dbReference type="ARBA" id="ARBA00022448"/>
    </source>
</evidence>
<dbReference type="Pfam" id="PF13620">
    <property type="entry name" value="CarboxypepD_reg"/>
    <property type="match status" value="1"/>
</dbReference>
<dbReference type="InterPro" id="IPR036942">
    <property type="entry name" value="Beta-barrel_TonB_sf"/>
</dbReference>
<dbReference type="EMBL" id="CP015136">
    <property type="protein sequence ID" value="AMY12824.1"/>
    <property type="molecule type" value="Genomic_DNA"/>
</dbReference>
<feature type="domain" description="TonB-dependent transporter Oar-like beta-barrel" evidence="8">
    <location>
        <begin position="349"/>
        <end position="886"/>
    </location>
</feature>
<dbReference type="Gene3D" id="2.40.170.20">
    <property type="entry name" value="TonB-dependent receptor, beta-barrel domain"/>
    <property type="match status" value="1"/>
</dbReference>